<feature type="region of interest" description="Disordered" evidence="8">
    <location>
        <begin position="1152"/>
        <end position="1192"/>
    </location>
</feature>
<keyword evidence="9" id="KW-1133">Transmembrane helix</keyword>
<feature type="compositionally biased region" description="Basic and acidic residues" evidence="8">
    <location>
        <begin position="1778"/>
        <end position="1806"/>
    </location>
</feature>
<feature type="compositionally biased region" description="Basic and acidic residues" evidence="8">
    <location>
        <begin position="541"/>
        <end position="554"/>
    </location>
</feature>
<evidence type="ECO:0000313" key="10">
    <source>
        <dbReference type="EMBL" id="WWC86876.1"/>
    </source>
</evidence>
<feature type="compositionally biased region" description="Basic and acidic residues" evidence="8">
    <location>
        <begin position="502"/>
        <end position="532"/>
    </location>
</feature>
<keyword evidence="4" id="KW-0378">Hydrolase</keyword>
<dbReference type="GO" id="GO:0003677">
    <property type="term" value="F:DNA binding"/>
    <property type="evidence" value="ECO:0007669"/>
    <property type="project" value="UniProtKB-KW"/>
</dbReference>
<keyword evidence="6" id="KW-0238">DNA-binding</keyword>
<feature type="region of interest" description="Disordered" evidence="8">
    <location>
        <begin position="847"/>
        <end position="1054"/>
    </location>
</feature>
<dbReference type="EMBL" id="CP144099">
    <property type="protein sequence ID" value="WWC86876.1"/>
    <property type="molecule type" value="Genomic_DNA"/>
</dbReference>
<feature type="region of interest" description="Disordered" evidence="8">
    <location>
        <begin position="1230"/>
        <end position="1543"/>
    </location>
</feature>
<feature type="compositionally biased region" description="Basic and acidic residues" evidence="8">
    <location>
        <begin position="1824"/>
        <end position="1868"/>
    </location>
</feature>
<feature type="compositionally biased region" description="Polar residues" evidence="8">
    <location>
        <begin position="1427"/>
        <end position="1437"/>
    </location>
</feature>
<keyword evidence="11" id="KW-1185">Reference proteome</keyword>
<keyword evidence="5" id="KW-0067">ATP-binding</keyword>
<evidence type="ECO:0000256" key="4">
    <source>
        <dbReference type="ARBA" id="ARBA00022806"/>
    </source>
</evidence>
<keyword evidence="7" id="KW-0539">Nucleus</keyword>
<keyword evidence="4" id="KW-0347">Helicase</keyword>
<accession>A0AAX4JN87</accession>
<sequence>MANPDAAAREALTIVGVLGVIFAFSIFSWAFKKKKSDDREKDRKKAIDEEKRREKKDREKRERDQEKDTKQREKDQKKKDRDAKRERERQARDNERSVDTPSSTQFDPTKPSDDHNNGNGNGNGGGGGGSIADPLLTNDNSSLTTRFRLAPDMNINISNSNTPYSVRYHDTPITGRSDYFGHASGLNGGRNEWYGDNGVSPIGPGGGDGRIRYIPETASVPIESNENGIRPPFSPFVLGTSKTPYEIDYLQEEQQHRVNDDHRPYLIRDVRTPLPIPSYQPHIIREPSLISNSPLSTTFSLTDTPITPESSYYDLRTSFLPENQFIDPYIFTSAKPNKIQFNPEELVSPGKIQIQEEEGIDLKPRRLSDLLGVPGISDTLGPESIKNDKYQQTFFGDLKQKNGFGQISPIDLNPVYITEDSEGERVHNLSPLNASRDEPHKLGEKAKQQSDKRPMREGRRWDEVKGKWVSPESVDLPTPVLVEEENKKLKQRNKVLIDDDEHEKAKSKARLKEREKIPISPERLKSKTGDKFKRMKKQRVKVLDRNTGKVKIEEMLVTDLSSSETEKLSPSRDRLKRRNKTSIGYSEDERESLHERERQKKKEKLRRKLKAGSDSEEDYISVDEDRNRIKKKKKNRLSISSEDERVSSRRKRRERGLISDDEEEESSKTRRKARSKREKVGGTRMSVSDDGQSEEERLYERYTDKQGKPRLRKLQHDDPYQASYRQRNRTRVGGAAVAGDDYDEEYELDRIQQGGQGQLRRRLQPPNGIYQDDGNLGYYGQNQYQQGLQQVDPNHDLARHRKLDQSFLEDEIQRENPSISRTEREELAKLRLQKYDNENKVAVEYEGRKLGRDQIAIDDDEEHEDHLGKKKKKTKKKIQEDDSSDKAHQKIQSDELEERHSTGPGQKMKLDAFSDNPEHPQITEPGIRAESNSSEIKHEIPLNHADRREKEEKEQKRKELEARFTRSVVPDAPSQKMQEQLARRHRVEADATSPVTGFEPRENAILDDTRSVVRTDSRRLNATVEDDDDSNIRKEPKSRKSDETYQKQKAEMYGQARKDEKYQLWENIISDEINLRMNDSAISRLDQEQIKVKSMRRWMKRKDRLVAEYPQVREEDLLRDTAQGVLRKYQLKAEQNLQPIEARHESIMNQLSSRPAITGSENSRPSRSQRDYAEYQNPSDTHHEYRDHQILREETKYKRERVDVENAADYEREILDLSDLTDKQVEEYEQTGKLPIKHQSDKASERKQRLVLSDRAYENDADHEEPGKPEMQMMSTRNDPIPHEDADIGAPDGISVKHANRRKQEMPLSDEPDSPIRDTESGRPLTPTNGKNNFDPNLYDDDPYEDGPLRNKPPFQPIAESGKPSPKHESLLEEVRTIEKPKIPHNTHKGKDNGKDGKDWSHIQMDLYESDDPVEPEYPNGPRRVPASNSGATSNESLPILKDKCPNDRRKIGQKRQDSGYASEDIYRDEIAEKPIPSRIPVNMKDGDETDIFEHTDDIKPLRHNKQVEPDKQVEFDTDRRTNLHLKSGKPPRVNIPLDGKNQGIDKAAEDSYKWPLGDGYHDDELDPIEDFRQNLIRQNERQPLHVHTAFMPDNENRRVEEIFSDNEQDDKDRARPKMTEPLRIRSDKKGMKPDRFQLRSPPTIGNKGGNLEMNRSDNEEMSDMRMMGHSGRRGISKKNRKLRDRNDKEETEHGGSQGYYGSDAEDDNTQSILRRARFNSEKQRTERRDRQMLESPVSPISPRSKAMEVTRPQRRAERAEKGLPVESDSPVSAISEDNVRDSTRKDTFRHQTRRGEKSRNNQERDREDDENDLHISQTRLRKRINDRVMNQKESGDDTDVDLLKGMKREPLEDKWESPNQSKREGIKNLRHTSRREKPELDSSDSEEDAGGRLRVNSPDTPQRALERTYAQEARYKAEESTRREEQKMEKREARSVENQEQQLNAPEGDKRSSDDGNQDFTQYHIGQMSKNPKLHLRAGWSIVKNAPIRSFFSTIGFVLYVEITRQIFSLLSISSGSFSTAVNLGKRALDTNELGFDIGITSNWFMNIFKSNQIESTSLFVMISLWNILCIPILGYLIYSILENQSNLQKRESTKSWILRKISGIGKSSIQIIFHDQNINSPKQMMKKFGLYTFSRLTIFVIQLIGTILIFRQTINLQYLASSAGSESFYSSNSIDLKITSTILKEFSENLSINQIFGITNFIFIILLLNLSISWYVFLHPKEISKNRSRSILKWLSISTIITTFIVFLIYFQEIANYLIRSHATSSLNDAANTLIQDDNGNGNNGSLVFVSANFMFMSLLPAMGYVAYELSNVYDKKFPNGLSSRKKNSNKEALEV</sequence>
<feature type="transmembrane region" description="Helical" evidence="9">
    <location>
        <begin position="2060"/>
        <end position="2083"/>
    </location>
</feature>
<feature type="transmembrane region" description="Helical" evidence="9">
    <location>
        <begin position="2232"/>
        <end position="2253"/>
    </location>
</feature>
<feature type="region of interest" description="Disordered" evidence="8">
    <location>
        <begin position="753"/>
        <end position="783"/>
    </location>
</feature>
<comment type="subcellular location">
    <subcellularLocation>
        <location evidence="1">Nucleus</location>
    </subcellularLocation>
</comment>
<feature type="compositionally biased region" description="Basic and acidic residues" evidence="8">
    <location>
        <begin position="1685"/>
        <end position="1694"/>
    </location>
</feature>
<feature type="compositionally biased region" description="Polar residues" evidence="8">
    <location>
        <begin position="1152"/>
        <end position="1166"/>
    </location>
</feature>
<feature type="transmembrane region" description="Helical" evidence="9">
    <location>
        <begin position="2197"/>
        <end position="2220"/>
    </location>
</feature>
<feature type="transmembrane region" description="Helical" evidence="9">
    <location>
        <begin position="12"/>
        <end position="31"/>
    </location>
</feature>
<organism evidence="10 11">
    <name type="scientific">Kwoniella dendrophila CBS 6074</name>
    <dbReference type="NCBI Taxonomy" id="1295534"/>
    <lineage>
        <taxon>Eukaryota</taxon>
        <taxon>Fungi</taxon>
        <taxon>Dikarya</taxon>
        <taxon>Basidiomycota</taxon>
        <taxon>Agaricomycotina</taxon>
        <taxon>Tremellomycetes</taxon>
        <taxon>Tremellales</taxon>
        <taxon>Cryptococcaceae</taxon>
        <taxon>Kwoniella</taxon>
    </lineage>
</organism>
<feature type="compositionally biased region" description="Basic and acidic residues" evidence="8">
    <location>
        <begin position="1180"/>
        <end position="1192"/>
    </location>
</feature>
<feature type="compositionally biased region" description="Basic and acidic residues" evidence="8">
    <location>
        <begin position="1441"/>
        <end position="1458"/>
    </location>
</feature>
<comment type="similarity">
    <text evidence="2">Belongs to the SNF2/RAD54 helicase family.</text>
</comment>
<dbReference type="PANTHER" id="PTHR45797">
    <property type="entry name" value="RAD54-LIKE"/>
    <property type="match status" value="1"/>
</dbReference>
<evidence type="ECO:0000256" key="3">
    <source>
        <dbReference type="ARBA" id="ARBA00022741"/>
    </source>
</evidence>
<dbReference type="GO" id="GO:0005634">
    <property type="term" value="C:nucleus"/>
    <property type="evidence" value="ECO:0007669"/>
    <property type="project" value="UniProtKB-SubCell"/>
</dbReference>
<feature type="region of interest" description="Disordered" evidence="8">
    <location>
        <begin position="493"/>
        <end position="735"/>
    </location>
</feature>
<feature type="compositionally biased region" description="Basic and acidic residues" evidence="8">
    <location>
        <begin position="1238"/>
        <end position="1248"/>
    </location>
</feature>
<feature type="compositionally biased region" description="Basic residues" evidence="8">
    <location>
        <begin position="1671"/>
        <end position="1684"/>
    </location>
</feature>
<dbReference type="GO" id="GO:0016887">
    <property type="term" value="F:ATP hydrolysis activity"/>
    <property type="evidence" value="ECO:0007669"/>
    <property type="project" value="InterPro"/>
</dbReference>
<feature type="compositionally biased region" description="Basic and acidic residues" evidence="8">
    <location>
        <begin position="1611"/>
        <end position="1638"/>
    </location>
</feature>
<feature type="compositionally biased region" description="Low complexity" evidence="8">
    <location>
        <begin position="774"/>
        <end position="783"/>
    </location>
</feature>
<feature type="compositionally biased region" description="Basic and acidic residues" evidence="8">
    <location>
        <begin position="1914"/>
        <end position="1938"/>
    </location>
</feature>
<feature type="compositionally biased region" description="Basic and acidic residues" evidence="8">
    <location>
        <begin position="35"/>
        <end position="98"/>
    </location>
</feature>
<reference evidence="10 11" key="1">
    <citation type="submission" date="2024-01" db="EMBL/GenBank/DDBJ databases">
        <title>Comparative genomics of Cryptococcus and Kwoniella reveals pathogenesis evolution and contrasting modes of karyotype evolution via chromosome fusion or intercentromeric recombination.</title>
        <authorList>
            <person name="Coelho M.A."/>
            <person name="David-Palma M."/>
            <person name="Shea T."/>
            <person name="Bowers K."/>
            <person name="McGinley-Smith S."/>
            <person name="Mohammad A.W."/>
            <person name="Gnirke A."/>
            <person name="Yurkov A.M."/>
            <person name="Nowrousian M."/>
            <person name="Sun S."/>
            <person name="Cuomo C.A."/>
            <person name="Heitman J."/>
        </authorList>
    </citation>
    <scope>NUCLEOTIDE SEQUENCE [LARGE SCALE GENOMIC DNA]</scope>
    <source>
        <strain evidence="10 11">CBS 6074</strain>
    </source>
</reference>
<feature type="compositionally biased region" description="Basic and acidic residues" evidence="8">
    <location>
        <begin position="1389"/>
        <end position="1401"/>
    </location>
</feature>
<feature type="compositionally biased region" description="Polar residues" evidence="8">
    <location>
        <begin position="1326"/>
        <end position="1335"/>
    </location>
</feature>
<dbReference type="PANTHER" id="PTHR45797:SF1">
    <property type="entry name" value="HELICASE ARIP4"/>
    <property type="match status" value="1"/>
</dbReference>
<evidence type="ECO:0000256" key="2">
    <source>
        <dbReference type="ARBA" id="ARBA00007025"/>
    </source>
</evidence>
<keyword evidence="9" id="KW-0812">Transmembrane</keyword>
<dbReference type="GO" id="GO:0005524">
    <property type="term" value="F:ATP binding"/>
    <property type="evidence" value="ECO:0007669"/>
    <property type="project" value="UniProtKB-KW"/>
</dbReference>
<keyword evidence="9" id="KW-0472">Membrane</keyword>
<feature type="compositionally biased region" description="Basic and acidic residues" evidence="8">
    <location>
        <begin position="935"/>
        <end position="964"/>
    </location>
</feature>
<dbReference type="InterPro" id="IPR044574">
    <property type="entry name" value="ARIP4-like"/>
</dbReference>
<dbReference type="GeneID" id="91092427"/>
<evidence type="ECO:0000313" key="11">
    <source>
        <dbReference type="Proteomes" id="UP001355207"/>
    </source>
</evidence>
<feature type="region of interest" description="Disordered" evidence="8">
    <location>
        <begin position="1591"/>
        <end position="1962"/>
    </location>
</feature>
<feature type="compositionally biased region" description="Basic and acidic residues" evidence="8">
    <location>
        <begin position="877"/>
        <end position="901"/>
    </location>
</feature>
<evidence type="ECO:0000256" key="5">
    <source>
        <dbReference type="ARBA" id="ARBA00022840"/>
    </source>
</evidence>
<name>A0AAX4JN87_9TREE</name>
<feature type="compositionally biased region" description="Basic and acidic residues" evidence="8">
    <location>
        <begin position="1255"/>
        <end position="1268"/>
    </location>
</feature>
<feature type="compositionally biased region" description="Basic and acidic residues" evidence="8">
    <location>
        <begin position="1755"/>
        <end position="1764"/>
    </location>
</feature>
<evidence type="ECO:0000256" key="9">
    <source>
        <dbReference type="SAM" id="Phobius"/>
    </source>
</evidence>
<dbReference type="Proteomes" id="UP001355207">
    <property type="component" value="Chromosome 2"/>
</dbReference>
<feature type="transmembrane region" description="Helical" evidence="9">
    <location>
        <begin position="2289"/>
        <end position="2310"/>
    </location>
</feature>
<feature type="transmembrane region" description="Helical" evidence="9">
    <location>
        <begin position="2130"/>
        <end position="2152"/>
    </location>
</feature>
<feature type="compositionally biased region" description="Basic residues" evidence="8">
    <location>
        <begin position="601"/>
        <end position="610"/>
    </location>
</feature>
<feature type="compositionally biased region" description="Basic and acidic residues" evidence="8">
    <location>
        <begin position="1492"/>
        <end position="1522"/>
    </location>
</feature>
<feature type="region of interest" description="Disordered" evidence="8">
    <location>
        <begin position="33"/>
        <end position="137"/>
    </location>
</feature>
<evidence type="ECO:0000256" key="1">
    <source>
        <dbReference type="ARBA" id="ARBA00004123"/>
    </source>
</evidence>
<feature type="compositionally biased region" description="Basic and acidic residues" evidence="8">
    <location>
        <begin position="1366"/>
        <end position="1382"/>
    </location>
</feature>
<dbReference type="RefSeq" id="XP_066073639.1">
    <property type="nucleotide sequence ID" value="XM_066217542.1"/>
</dbReference>
<dbReference type="GO" id="GO:0004386">
    <property type="term" value="F:helicase activity"/>
    <property type="evidence" value="ECO:0007669"/>
    <property type="project" value="UniProtKB-KW"/>
</dbReference>
<feature type="compositionally biased region" description="Basic and acidic residues" evidence="8">
    <location>
        <begin position="999"/>
        <end position="1019"/>
    </location>
</feature>
<proteinExistence type="inferred from homology"/>
<feature type="compositionally biased region" description="Basic and acidic residues" evidence="8">
    <location>
        <begin position="1719"/>
        <end position="1733"/>
    </location>
</feature>
<feature type="region of interest" description="Disordered" evidence="8">
    <location>
        <begin position="430"/>
        <end position="462"/>
    </location>
</feature>
<feature type="compositionally biased region" description="Gly residues" evidence="8">
    <location>
        <begin position="119"/>
        <end position="130"/>
    </location>
</feature>
<evidence type="ECO:0000256" key="8">
    <source>
        <dbReference type="SAM" id="MobiDB-lite"/>
    </source>
</evidence>
<feature type="compositionally biased region" description="Basic and acidic residues" evidence="8">
    <location>
        <begin position="1030"/>
        <end position="1054"/>
    </location>
</feature>
<feature type="compositionally biased region" description="Basic and acidic residues" evidence="8">
    <location>
        <begin position="694"/>
        <end position="707"/>
    </location>
</feature>
<feature type="compositionally biased region" description="Basic and acidic residues" evidence="8">
    <location>
        <begin position="564"/>
        <end position="573"/>
    </location>
</feature>
<keyword evidence="3" id="KW-0547">Nucleotide-binding</keyword>
<evidence type="ECO:0000256" key="7">
    <source>
        <dbReference type="ARBA" id="ARBA00023242"/>
    </source>
</evidence>
<gene>
    <name evidence="10" type="ORF">L201_001755</name>
</gene>
<feature type="compositionally biased region" description="Basic and acidic residues" evidence="8">
    <location>
        <begin position="908"/>
        <end position="918"/>
    </location>
</feature>
<feature type="compositionally biased region" description="Basic and acidic residues" evidence="8">
    <location>
        <begin position="435"/>
        <end position="462"/>
    </location>
</feature>
<evidence type="ECO:0000256" key="6">
    <source>
        <dbReference type="ARBA" id="ARBA00023125"/>
    </source>
</evidence>
<protein>
    <submittedName>
        <fullName evidence="10">Uncharacterized protein</fullName>
    </submittedName>
</protein>
<feature type="compositionally biased region" description="Basic and acidic residues" evidence="8">
    <location>
        <begin position="591"/>
        <end position="600"/>
    </location>
</feature>